<keyword evidence="2" id="KW-1185">Reference proteome</keyword>
<name>A0ABS6MNG0_9GAMM</name>
<comment type="caution">
    <text evidence="1">The sequence shown here is derived from an EMBL/GenBank/DDBJ whole genome shotgun (WGS) entry which is preliminary data.</text>
</comment>
<dbReference type="PIRSF" id="PIRSF029505">
    <property type="entry name" value="UCP029505"/>
    <property type="match status" value="1"/>
</dbReference>
<sequence length="156" mass="17750">MARSNTFWQRHKFKLNGLVLLLPIWFLYESLTPEFPPAWPAQQLGQFEIAPMPLDLKPPYAHHDQYVKDFLLMFNHGDIASIRQGYLNIGPAPLPLAELQQHEEGILHGSRHGQHVHAIAPPQLAVTDKVWLTLQTWQGEVLTTSWPLPAQLLAAE</sequence>
<proteinExistence type="predicted"/>
<reference evidence="1 2" key="1">
    <citation type="submission" date="2021-06" db="EMBL/GenBank/DDBJ databases">
        <title>Rheinheimera indica sp. nov., isolated from deep-sea sediment.</title>
        <authorList>
            <person name="Wang Z."/>
            <person name="Zhang X.-Y."/>
        </authorList>
    </citation>
    <scope>NUCLEOTIDE SEQUENCE [LARGE SCALE GENOMIC DNA]</scope>
    <source>
        <strain evidence="1 2">SM2107</strain>
    </source>
</reference>
<dbReference type="Proteomes" id="UP000704611">
    <property type="component" value="Unassembled WGS sequence"/>
</dbReference>
<dbReference type="InterPro" id="IPR016922">
    <property type="entry name" value="UCP029505"/>
</dbReference>
<dbReference type="RefSeq" id="WP_217670463.1">
    <property type="nucleotide sequence ID" value="NZ_JAHRID010000007.1"/>
</dbReference>
<evidence type="ECO:0000313" key="1">
    <source>
        <dbReference type="EMBL" id="MBV2130336.1"/>
    </source>
</evidence>
<gene>
    <name evidence="1" type="ORF">KQY15_14670</name>
</gene>
<accession>A0ABS6MNG0</accession>
<organism evidence="1 2">
    <name type="scientific">Arsukibacterium indicum</name>
    <dbReference type="NCBI Taxonomy" id="2848612"/>
    <lineage>
        <taxon>Bacteria</taxon>
        <taxon>Pseudomonadati</taxon>
        <taxon>Pseudomonadota</taxon>
        <taxon>Gammaproteobacteria</taxon>
        <taxon>Chromatiales</taxon>
        <taxon>Chromatiaceae</taxon>
        <taxon>Arsukibacterium</taxon>
    </lineage>
</organism>
<protein>
    <submittedName>
        <fullName evidence="1">Uncharacterized protein</fullName>
    </submittedName>
</protein>
<dbReference type="EMBL" id="JAHRID010000007">
    <property type="protein sequence ID" value="MBV2130336.1"/>
    <property type="molecule type" value="Genomic_DNA"/>
</dbReference>
<evidence type="ECO:0000313" key="2">
    <source>
        <dbReference type="Proteomes" id="UP000704611"/>
    </source>
</evidence>